<feature type="region of interest" description="Disordered" evidence="1">
    <location>
        <begin position="19"/>
        <end position="39"/>
    </location>
</feature>
<dbReference type="Proteomes" id="UP000515135">
    <property type="component" value="Unplaced"/>
</dbReference>
<organism evidence="2 3">
    <name type="scientific">Branchiostoma belcheri</name>
    <name type="common">Amphioxus</name>
    <dbReference type="NCBI Taxonomy" id="7741"/>
    <lineage>
        <taxon>Eukaryota</taxon>
        <taxon>Metazoa</taxon>
        <taxon>Chordata</taxon>
        <taxon>Cephalochordata</taxon>
        <taxon>Leptocardii</taxon>
        <taxon>Amphioxiformes</taxon>
        <taxon>Branchiostomatidae</taxon>
        <taxon>Branchiostoma</taxon>
    </lineage>
</organism>
<gene>
    <name evidence="3" type="primary">LOC109463982</name>
</gene>
<reference evidence="3" key="1">
    <citation type="submission" date="2025-08" db="UniProtKB">
        <authorList>
            <consortium name="RefSeq"/>
        </authorList>
    </citation>
    <scope>IDENTIFICATION</scope>
    <source>
        <tissue evidence="3">Gonad</tissue>
    </source>
</reference>
<protein>
    <submittedName>
        <fullName evidence="3">Uncharacterized protein LOC109463982</fullName>
    </submittedName>
</protein>
<keyword evidence="2" id="KW-1185">Reference proteome</keyword>
<sequence length="100" mass="11228">MGRRYTVRVCRLLPVAVSTHTHPYGGTPPSLPEGPEEVGFSSRDRQWVRRGSEVGTEAVDVAHAVPVQVDEGEVVSRFRLHHATAKLKFHTFNIDHRCIE</sequence>
<dbReference type="RefSeq" id="XP_019616459.1">
    <property type="nucleotide sequence ID" value="XM_019760900.1"/>
</dbReference>
<accession>A0A6P4Y1U8</accession>
<dbReference type="GeneID" id="109463982"/>
<proteinExistence type="predicted"/>
<dbReference type="OrthoDB" id="10540346at2759"/>
<evidence type="ECO:0000313" key="3">
    <source>
        <dbReference type="RefSeq" id="XP_019616459.1"/>
    </source>
</evidence>
<evidence type="ECO:0000313" key="2">
    <source>
        <dbReference type="Proteomes" id="UP000515135"/>
    </source>
</evidence>
<dbReference type="AlphaFoldDB" id="A0A6P4Y1U8"/>
<name>A0A6P4Y1U8_BRABE</name>
<dbReference type="KEGG" id="bbel:109463982"/>
<evidence type="ECO:0000256" key="1">
    <source>
        <dbReference type="SAM" id="MobiDB-lite"/>
    </source>
</evidence>